<reference evidence="1" key="1">
    <citation type="journal article" date="2020" name="Plant Biotechnol. J.">
        <title>The pomegranate (Punica granatum L.) draft genome dissects genetic divergence between soft- and hard-seeded cultivars.</title>
        <authorList>
            <person name="Luo X."/>
            <person name="Li H."/>
            <person name="Wu Z."/>
            <person name="Yao W."/>
            <person name="Zhao P."/>
            <person name="Cao D."/>
            <person name="Yu H."/>
            <person name="Li K."/>
            <person name="Poudel K."/>
            <person name="Zhao D."/>
            <person name="Zhang F."/>
            <person name="Xia X."/>
            <person name="Chen L."/>
            <person name="Wang Q."/>
            <person name="Jing D."/>
            <person name="Cao S."/>
        </authorList>
    </citation>
    <scope>NUCLEOTIDE SEQUENCE [LARGE SCALE GENOMIC DNA]</scope>
</reference>
<keyword evidence="1" id="KW-1185">Reference proteome</keyword>
<dbReference type="RefSeq" id="XP_031375734.1">
    <property type="nucleotide sequence ID" value="XM_031519874.1"/>
</dbReference>
<protein>
    <submittedName>
        <fullName evidence="2 3">Uncharacterized protein LOC116190211</fullName>
    </submittedName>
</protein>
<dbReference type="GeneID" id="116190211"/>
<dbReference type="RefSeq" id="XP_031375746.1">
    <property type="nucleotide sequence ID" value="XM_031519886.1"/>
</dbReference>
<name>A0A6P8C1U0_PUNGR</name>
<dbReference type="AlphaFoldDB" id="A0A6P8C1U0"/>
<dbReference type="InterPro" id="IPR015915">
    <property type="entry name" value="Kelch-typ_b-propeller"/>
</dbReference>
<reference evidence="2 3" key="2">
    <citation type="submission" date="2025-04" db="UniProtKB">
        <authorList>
            <consortium name="RefSeq"/>
        </authorList>
    </citation>
    <scope>IDENTIFICATION</scope>
    <source>
        <tissue evidence="2 3">Leaf</tissue>
    </source>
</reference>
<proteinExistence type="predicted"/>
<dbReference type="Proteomes" id="UP000515151">
    <property type="component" value="Chromosome 1"/>
</dbReference>
<dbReference type="RefSeq" id="XP_031375740.1">
    <property type="nucleotide sequence ID" value="XM_031519880.1"/>
</dbReference>
<accession>A0A6P8C1U0</accession>
<dbReference type="SUPFAM" id="SSF117281">
    <property type="entry name" value="Kelch motif"/>
    <property type="match status" value="1"/>
</dbReference>
<evidence type="ECO:0000313" key="2">
    <source>
        <dbReference type="RefSeq" id="XP_031375734.1"/>
    </source>
</evidence>
<gene>
    <name evidence="2 3 4" type="primary">LOC116190211</name>
</gene>
<sequence length="390" mass="43849">MPEQPVPSVYVVYYHATHLDPKNLKDDSLYTIHAFPVTHPPYEPLPQEPVLTLRPRDLPFLMGFACIGSSIYMIGGRWDWPSPRRDPSLDVYILDTRLLPPPTSHPIENPLHYLRKGPSLRAPKIDPTVISLLGKVYVLPNSFDPSSSDKDEPRAEVLDPCSNEWVSLPEPKLDPCDDLEPSAYKVRSCNSIGSCIVLTLFCDLVYELDCNHPCEGWKKSSRFAWLPELQQTSGSDVVDGLWYPWFPFPSHLKKGACLVACDLAQRKEDQPPEVILVCHTRSGKIGSKIYSGHRRVVDIGCGQAVIFSCGFSKCTDLMAHGYGKLRFTFDVVRLEKKTSADERKRKHRGDPKARFINCVLLRSFSCVIEEVGPGGDLCGCFLVHRPPSFL</sequence>
<evidence type="ECO:0000313" key="1">
    <source>
        <dbReference type="Proteomes" id="UP000515151"/>
    </source>
</evidence>
<evidence type="ECO:0000313" key="4">
    <source>
        <dbReference type="RefSeq" id="XP_031375746.1"/>
    </source>
</evidence>
<evidence type="ECO:0000313" key="3">
    <source>
        <dbReference type="RefSeq" id="XP_031375740.1"/>
    </source>
</evidence>
<organism evidence="1 4">
    <name type="scientific">Punica granatum</name>
    <name type="common">Pomegranate</name>
    <dbReference type="NCBI Taxonomy" id="22663"/>
    <lineage>
        <taxon>Eukaryota</taxon>
        <taxon>Viridiplantae</taxon>
        <taxon>Streptophyta</taxon>
        <taxon>Embryophyta</taxon>
        <taxon>Tracheophyta</taxon>
        <taxon>Spermatophyta</taxon>
        <taxon>Magnoliopsida</taxon>
        <taxon>eudicotyledons</taxon>
        <taxon>Gunneridae</taxon>
        <taxon>Pentapetalae</taxon>
        <taxon>rosids</taxon>
        <taxon>malvids</taxon>
        <taxon>Myrtales</taxon>
        <taxon>Lythraceae</taxon>
        <taxon>Punica</taxon>
    </lineage>
</organism>